<dbReference type="Proteomes" id="UP001360953">
    <property type="component" value="Unassembled WGS sequence"/>
</dbReference>
<dbReference type="EMBL" id="JBBPEH010000013">
    <property type="protein sequence ID" value="KAK7530827.1"/>
    <property type="molecule type" value="Genomic_DNA"/>
</dbReference>
<dbReference type="GeneID" id="92026870"/>
<keyword evidence="3" id="KW-1185">Reference proteome</keyword>
<feature type="region of interest" description="Disordered" evidence="1">
    <location>
        <begin position="269"/>
        <end position="392"/>
    </location>
</feature>
<evidence type="ECO:0000313" key="2">
    <source>
        <dbReference type="EMBL" id="KAK7530827.1"/>
    </source>
</evidence>
<organism evidence="2 3">
    <name type="scientific">Phyllosticta citribraziliensis</name>
    <dbReference type="NCBI Taxonomy" id="989973"/>
    <lineage>
        <taxon>Eukaryota</taxon>
        <taxon>Fungi</taxon>
        <taxon>Dikarya</taxon>
        <taxon>Ascomycota</taxon>
        <taxon>Pezizomycotina</taxon>
        <taxon>Dothideomycetes</taxon>
        <taxon>Dothideomycetes incertae sedis</taxon>
        <taxon>Botryosphaeriales</taxon>
        <taxon>Phyllostictaceae</taxon>
        <taxon>Phyllosticta</taxon>
    </lineage>
</organism>
<feature type="compositionally biased region" description="Basic residues" evidence="1">
    <location>
        <begin position="118"/>
        <end position="127"/>
    </location>
</feature>
<evidence type="ECO:0000313" key="3">
    <source>
        <dbReference type="Proteomes" id="UP001360953"/>
    </source>
</evidence>
<reference evidence="2 3" key="1">
    <citation type="submission" date="2024-04" db="EMBL/GenBank/DDBJ databases">
        <title>Phyllosticta paracitricarpa is synonymous to the EU quarantine fungus P. citricarpa based on phylogenomic analyses.</title>
        <authorList>
            <consortium name="Lawrence Berkeley National Laboratory"/>
            <person name="Van ingen-buijs V.A."/>
            <person name="Van westerhoven A.C."/>
            <person name="Haridas S."/>
            <person name="Skiadas P."/>
            <person name="Martin F."/>
            <person name="Groenewald J.Z."/>
            <person name="Crous P.W."/>
            <person name="Seidl M.F."/>
        </authorList>
    </citation>
    <scope>NUCLEOTIDE SEQUENCE [LARGE SCALE GENOMIC DNA]</scope>
    <source>
        <strain evidence="2 3">CPC 17464</strain>
    </source>
</reference>
<feature type="compositionally biased region" description="Acidic residues" evidence="1">
    <location>
        <begin position="102"/>
        <end position="113"/>
    </location>
</feature>
<gene>
    <name evidence="2" type="ORF">J3D65DRAFT_138556</name>
</gene>
<proteinExistence type="predicted"/>
<feature type="compositionally biased region" description="Low complexity" evidence="1">
    <location>
        <begin position="317"/>
        <end position="357"/>
    </location>
</feature>
<feature type="region of interest" description="Disordered" evidence="1">
    <location>
        <begin position="102"/>
        <end position="172"/>
    </location>
</feature>
<feature type="compositionally biased region" description="Basic and acidic residues" evidence="1">
    <location>
        <begin position="472"/>
        <end position="482"/>
    </location>
</feature>
<comment type="caution">
    <text evidence="2">The sequence shown here is derived from an EMBL/GenBank/DDBJ whole genome shotgun (WGS) entry which is preliminary data.</text>
</comment>
<feature type="compositionally biased region" description="Polar residues" evidence="1">
    <location>
        <begin position="278"/>
        <end position="291"/>
    </location>
</feature>
<protein>
    <submittedName>
        <fullName evidence="2">Uncharacterized protein</fullName>
    </submittedName>
</protein>
<feature type="region of interest" description="Disordered" evidence="1">
    <location>
        <begin position="454"/>
        <end position="482"/>
    </location>
</feature>
<accession>A0ABR1L6J1</accession>
<name>A0ABR1L6J1_9PEZI</name>
<dbReference type="RefSeq" id="XP_066650900.1">
    <property type="nucleotide sequence ID" value="XM_066793964.1"/>
</dbReference>
<evidence type="ECO:0000256" key="1">
    <source>
        <dbReference type="SAM" id="MobiDB-lite"/>
    </source>
</evidence>
<sequence>MPLAQLATIAQAGSLFTATRSLWELTRMVRNKRRQSRQTQKVEQLLDELETFVDRGVLTRKEWTSFCLQVEKSIADAEATPLEAQAQVLDFIEALENIDQEFADSEYESDTSDEGGHKSRRRRRHQRRSSEPTLHSESFSDARRSLNRSHSVQDPHAGLVPQSRGIPPMPVALPSQFQNRQLYGYGRPVSSGGVCRDILLTNLQAFHTAAAVPPPPPPVHEDPRAGVAPTGYAMPRYGASVSTTVAPNMSNTSFAANTSRNNSLAAAYRRPRPVPHGSSLSSSNTRKVTTNSSSRLPSDPRPSHIHPGRHDAHRPASSDNSSAHASSFSSGTASPVSPIDSSSGSRRSSTSSVASSDYVLHPSRDAHQQQHSNLHHPKPQHVPAPQTDRQPRVFYFPPPPPPNAPAMAAAASAPVPVPIPVSMQVPAAPIAQPVSLRDQLIARDALLAGSLDRRVPRAGSRCSSTAGTYLDPHGEYGKRRRR</sequence>